<evidence type="ECO:0000256" key="1">
    <source>
        <dbReference type="SAM" id="MobiDB-lite"/>
    </source>
</evidence>
<dbReference type="EMBL" id="MJIC01000014">
    <property type="protein sequence ID" value="OFI33850.1"/>
    <property type="molecule type" value="Genomic_DNA"/>
</dbReference>
<proteinExistence type="predicted"/>
<sequence>MTGKKLFKSSQPVWEVPAQGRDDENMDREDESMGRDDVNISGMGDAQKTVRIKLQFLFLSIY</sequence>
<reference evidence="2 3" key="1">
    <citation type="submission" date="2016-09" db="EMBL/GenBank/DDBJ databases">
        <title>Alteromonas lipolytica, a new species isolated from sea water.</title>
        <authorList>
            <person name="Wu Y.-H."/>
            <person name="Cheng H."/>
            <person name="Xu X.-W."/>
        </authorList>
    </citation>
    <scope>NUCLEOTIDE SEQUENCE [LARGE SCALE GENOMIC DNA]</scope>
    <source>
        <strain evidence="2 3">JW12</strain>
    </source>
</reference>
<evidence type="ECO:0000313" key="3">
    <source>
        <dbReference type="Proteomes" id="UP000176037"/>
    </source>
</evidence>
<protein>
    <submittedName>
        <fullName evidence="2">Uncharacterized protein</fullName>
    </submittedName>
</protein>
<dbReference type="STRING" id="1856405.BFC17_19980"/>
<keyword evidence="3" id="KW-1185">Reference proteome</keyword>
<comment type="caution">
    <text evidence="2">The sequence shown here is derived from an EMBL/GenBank/DDBJ whole genome shotgun (WGS) entry which is preliminary data.</text>
</comment>
<feature type="region of interest" description="Disordered" evidence="1">
    <location>
        <begin position="1"/>
        <end position="40"/>
    </location>
</feature>
<accession>A0A1E8FD45</accession>
<dbReference type="Proteomes" id="UP000176037">
    <property type="component" value="Unassembled WGS sequence"/>
</dbReference>
<name>A0A1E8FD45_9ALTE</name>
<dbReference type="AlphaFoldDB" id="A0A1E8FD45"/>
<gene>
    <name evidence="2" type="ORF">BFC17_19980</name>
</gene>
<evidence type="ECO:0000313" key="2">
    <source>
        <dbReference type="EMBL" id="OFI33850.1"/>
    </source>
</evidence>
<organism evidence="2 3">
    <name type="scientific">Alteromonas lipolytica</name>
    <dbReference type="NCBI Taxonomy" id="1856405"/>
    <lineage>
        <taxon>Bacteria</taxon>
        <taxon>Pseudomonadati</taxon>
        <taxon>Pseudomonadota</taxon>
        <taxon>Gammaproteobacteria</taxon>
        <taxon>Alteromonadales</taxon>
        <taxon>Alteromonadaceae</taxon>
        <taxon>Alteromonas/Salinimonas group</taxon>
        <taxon>Alteromonas</taxon>
    </lineage>
</organism>